<comment type="similarity">
    <text evidence="2">Belongs to the MscS (TC 1.A.23) family.</text>
</comment>
<dbReference type="KEGG" id="chu:CHU_1199"/>
<dbReference type="Gene3D" id="1.10.287.1260">
    <property type="match status" value="1"/>
</dbReference>
<keyword evidence="4 7" id="KW-0812">Transmembrane</keyword>
<proteinExistence type="inferred from homology"/>
<dbReference type="InterPro" id="IPR023408">
    <property type="entry name" value="MscS_beta-dom_sf"/>
</dbReference>
<dbReference type="Pfam" id="PF21088">
    <property type="entry name" value="MS_channel_1st"/>
    <property type="match status" value="1"/>
</dbReference>
<feature type="domain" description="Mechanosensitive ion channel MscS C-terminal" evidence="9">
    <location>
        <begin position="191"/>
        <end position="269"/>
    </location>
</feature>
<dbReference type="Proteomes" id="UP000001822">
    <property type="component" value="Chromosome"/>
</dbReference>
<dbReference type="PANTHER" id="PTHR30221:SF1">
    <property type="entry name" value="SMALL-CONDUCTANCE MECHANOSENSITIVE CHANNEL"/>
    <property type="match status" value="1"/>
</dbReference>
<comment type="subcellular location">
    <subcellularLocation>
        <location evidence="1">Cell membrane</location>
        <topology evidence="1">Multi-pass membrane protein</topology>
    </subcellularLocation>
</comment>
<dbReference type="InterPro" id="IPR049278">
    <property type="entry name" value="MS_channel_C"/>
</dbReference>
<dbReference type="Pfam" id="PF21082">
    <property type="entry name" value="MS_channel_3rd"/>
    <property type="match status" value="1"/>
</dbReference>
<evidence type="ECO:0000256" key="5">
    <source>
        <dbReference type="ARBA" id="ARBA00022989"/>
    </source>
</evidence>
<dbReference type="InterPro" id="IPR045275">
    <property type="entry name" value="MscS_archaea/bacteria_type"/>
</dbReference>
<evidence type="ECO:0000256" key="3">
    <source>
        <dbReference type="ARBA" id="ARBA00022475"/>
    </source>
</evidence>
<keyword evidence="5 7" id="KW-1133">Transmembrane helix</keyword>
<dbReference type="InterPro" id="IPR049142">
    <property type="entry name" value="MS_channel_1st"/>
</dbReference>
<evidence type="ECO:0000259" key="8">
    <source>
        <dbReference type="Pfam" id="PF00924"/>
    </source>
</evidence>
<dbReference type="GO" id="GO:0005886">
    <property type="term" value="C:plasma membrane"/>
    <property type="evidence" value="ECO:0007669"/>
    <property type="project" value="UniProtKB-SubCell"/>
</dbReference>
<dbReference type="InterPro" id="IPR010920">
    <property type="entry name" value="LSM_dom_sf"/>
</dbReference>
<evidence type="ECO:0000259" key="10">
    <source>
        <dbReference type="Pfam" id="PF21088"/>
    </source>
</evidence>
<evidence type="ECO:0000256" key="4">
    <source>
        <dbReference type="ARBA" id="ARBA00022692"/>
    </source>
</evidence>
<keyword evidence="6 7" id="KW-0472">Membrane</keyword>
<feature type="transmembrane region" description="Helical" evidence="7">
    <location>
        <begin position="100"/>
        <end position="130"/>
    </location>
</feature>
<feature type="transmembrane region" description="Helical" evidence="7">
    <location>
        <begin position="70"/>
        <end position="94"/>
    </location>
</feature>
<feature type="transmembrane region" description="Helical" evidence="7">
    <location>
        <begin position="27"/>
        <end position="49"/>
    </location>
</feature>
<dbReference type="SUPFAM" id="SSF82861">
    <property type="entry name" value="Mechanosensitive channel protein MscS (YggB), transmembrane region"/>
    <property type="match status" value="1"/>
</dbReference>
<dbReference type="SUPFAM" id="SSF50182">
    <property type="entry name" value="Sm-like ribonucleoproteins"/>
    <property type="match status" value="1"/>
</dbReference>
<feature type="domain" description="Mechanosensitive ion channel transmembrane helices 2/3" evidence="10">
    <location>
        <begin position="75"/>
        <end position="115"/>
    </location>
</feature>
<gene>
    <name evidence="11" type="primary">yggB</name>
    <name evidence="11" type="ordered locus">CHU_1199</name>
</gene>
<protein>
    <submittedName>
        <fullName evidence="11">Mechanosensitive ion channel component</fullName>
    </submittedName>
</protein>
<dbReference type="InterPro" id="IPR011014">
    <property type="entry name" value="MscS_channel_TM-2"/>
</dbReference>
<evidence type="ECO:0000256" key="7">
    <source>
        <dbReference type="SAM" id="Phobius"/>
    </source>
</evidence>
<dbReference type="InterPro" id="IPR011066">
    <property type="entry name" value="MscS_channel_C_sf"/>
</dbReference>
<evidence type="ECO:0000256" key="2">
    <source>
        <dbReference type="ARBA" id="ARBA00008017"/>
    </source>
</evidence>
<reference evidence="11 12" key="1">
    <citation type="journal article" date="2007" name="Appl. Environ. Microbiol.">
        <title>Genome sequence of the cellulolytic gliding bacterium Cytophaga hutchinsonii.</title>
        <authorList>
            <person name="Xie G."/>
            <person name="Bruce D.C."/>
            <person name="Challacombe J.F."/>
            <person name="Chertkov O."/>
            <person name="Detter J.C."/>
            <person name="Gilna P."/>
            <person name="Han C.S."/>
            <person name="Lucas S."/>
            <person name="Misra M."/>
            <person name="Myers G.L."/>
            <person name="Richardson P."/>
            <person name="Tapia R."/>
            <person name="Thayer N."/>
            <person name="Thompson L.S."/>
            <person name="Brettin T.S."/>
            <person name="Henrissat B."/>
            <person name="Wilson D.B."/>
            <person name="McBride M.J."/>
        </authorList>
    </citation>
    <scope>NUCLEOTIDE SEQUENCE [LARGE SCALE GENOMIC DNA]</scope>
    <source>
        <strain evidence="12">ATCC 33406 / DSM 1761 / CIP 103989 / NBRC 15051 / NCIMB 9469 / D465</strain>
    </source>
</reference>
<keyword evidence="12" id="KW-1185">Reference proteome</keyword>
<dbReference type="InterPro" id="IPR006685">
    <property type="entry name" value="MscS_channel_2nd"/>
</dbReference>
<dbReference type="GO" id="GO:0008381">
    <property type="term" value="F:mechanosensitive monoatomic ion channel activity"/>
    <property type="evidence" value="ECO:0007669"/>
    <property type="project" value="InterPro"/>
</dbReference>
<organism evidence="11 12">
    <name type="scientific">Cytophaga hutchinsonii (strain ATCC 33406 / DSM 1761 / CIP 103989 / NBRC 15051 / NCIMB 9469 / D465)</name>
    <dbReference type="NCBI Taxonomy" id="269798"/>
    <lineage>
        <taxon>Bacteria</taxon>
        <taxon>Pseudomonadati</taxon>
        <taxon>Bacteroidota</taxon>
        <taxon>Cytophagia</taxon>
        <taxon>Cytophagales</taxon>
        <taxon>Cytophagaceae</taxon>
        <taxon>Cytophaga</taxon>
    </lineage>
</organism>
<evidence type="ECO:0000256" key="1">
    <source>
        <dbReference type="ARBA" id="ARBA00004651"/>
    </source>
</evidence>
<evidence type="ECO:0000313" key="11">
    <source>
        <dbReference type="EMBL" id="ABG58474.1"/>
    </source>
</evidence>
<dbReference type="SUPFAM" id="SSF82689">
    <property type="entry name" value="Mechanosensitive channel protein MscS (YggB), C-terminal domain"/>
    <property type="match status" value="1"/>
</dbReference>
<evidence type="ECO:0000259" key="9">
    <source>
        <dbReference type="Pfam" id="PF21082"/>
    </source>
</evidence>
<accession>A0A6N4SQB3</accession>
<dbReference type="Pfam" id="PF05552">
    <property type="entry name" value="MS_channel_1st_1"/>
    <property type="match status" value="1"/>
</dbReference>
<evidence type="ECO:0000313" key="12">
    <source>
        <dbReference type="Proteomes" id="UP000001822"/>
    </source>
</evidence>
<dbReference type="EMBL" id="CP000383">
    <property type="protein sequence ID" value="ABG58474.1"/>
    <property type="molecule type" value="Genomic_DNA"/>
</dbReference>
<name>A0A6N4SQB3_CYTH3</name>
<keyword evidence="3" id="KW-1003">Cell membrane</keyword>
<dbReference type="AlphaFoldDB" id="A0A6N4SQB3"/>
<dbReference type="Pfam" id="PF00924">
    <property type="entry name" value="MS_channel_2nd"/>
    <property type="match status" value="1"/>
</dbReference>
<dbReference type="InterPro" id="IPR008910">
    <property type="entry name" value="MSC_TM_helix"/>
</dbReference>
<dbReference type="Gene3D" id="2.30.30.60">
    <property type="match status" value="1"/>
</dbReference>
<dbReference type="Gene3D" id="3.30.70.100">
    <property type="match status" value="1"/>
</dbReference>
<feature type="domain" description="Mechanosensitive ion channel MscS" evidence="8">
    <location>
        <begin position="117"/>
        <end position="183"/>
    </location>
</feature>
<evidence type="ECO:0000256" key="6">
    <source>
        <dbReference type="ARBA" id="ARBA00023136"/>
    </source>
</evidence>
<dbReference type="PANTHER" id="PTHR30221">
    <property type="entry name" value="SMALL-CONDUCTANCE MECHANOSENSITIVE CHANNEL"/>
    <property type="match status" value="1"/>
</dbReference>
<sequence length="281" mass="30602">MTNTHMPELAKPEFVSVDHLKSVTDSIISYLPTLAYSLAVLFVGFWLAKRLDKGLAKYFNKRNYDVSLEGFIRSLVSVGLKIIIVLTFAGMIGLPTTSLLAVFGAAGLAVGLALQGSLANFAGGVLILIFKPFKVGDVISTQGETGEVQEIQIFNTILLTPENKTVILANGSVSNGTIVNVTRHGNLRASLRIAIDFSEDLDHVRSIIMGVLQNEPLVLKTPEPSVIVVEYAESAIVLSVRPYANVADFGPMQTAVYEKIRKEFIAHEVKSPEIKRTYVQP</sequence>